<dbReference type="Gene3D" id="1.25.40.10">
    <property type="entry name" value="Tetratricopeptide repeat domain"/>
    <property type="match status" value="1"/>
</dbReference>
<evidence type="ECO:0000256" key="6">
    <source>
        <dbReference type="ARBA" id="ARBA00022737"/>
    </source>
</evidence>
<evidence type="ECO:0000256" key="7">
    <source>
        <dbReference type="ARBA" id="ARBA00022803"/>
    </source>
</evidence>
<feature type="repeat" description="TPR" evidence="10">
    <location>
        <begin position="174"/>
        <end position="207"/>
    </location>
</feature>
<comment type="catalytic activity">
    <reaction evidence="1">
        <text>[protein]-peptidylproline (omega=180) = [protein]-peptidylproline (omega=0)</text>
        <dbReference type="Rhea" id="RHEA:16237"/>
        <dbReference type="Rhea" id="RHEA-COMP:10747"/>
        <dbReference type="Rhea" id="RHEA-COMP:10748"/>
        <dbReference type="ChEBI" id="CHEBI:83833"/>
        <dbReference type="ChEBI" id="CHEBI:83834"/>
        <dbReference type="EC" id="5.2.1.8"/>
    </reaction>
</comment>
<dbReference type="PANTHER" id="PTHR46512">
    <property type="entry name" value="PEPTIDYLPROLYL ISOMERASE"/>
    <property type="match status" value="1"/>
</dbReference>
<keyword evidence="6" id="KW-0677">Repeat</keyword>
<feature type="repeat" description="TPR" evidence="10">
    <location>
        <begin position="97"/>
        <end position="130"/>
    </location>
</feature>
<dbReference type="PROSITE" id="PS50005">
    <property type="entry name" value="TPR"/>
    <property type="match status" value="2"/>
</dbReference>
<dbReference type="GO" id="GO:0005737">
    <property type="term" value="C:cytoplasm"/>
    <property type="evidence" value="ECO:0007669"/>
    <property type="project" value="UniProtKB-SubCell"/>
</dbReference>
<feature type="compositionally biased region" description="Basic and acidic residues" evidence="11">
    <location>
        <begin position="253"/>
        <end position="294"/>
    </location>
</feature>
<evidence type="ECO:0000256" key="1">
    <source>
        <dbReference type="ARBA" id="ARBA00000971"/>
    </source>
</evidence>
<dbReference type="PANTHER" id="PTHR46512:SF9">
    <property type="entry name" value="PEPTIDYLPROLYL ISOMERASE"/>
    <property type="match status" value="1"/>
</dbReference>
<dbReference type="InterPro" id="IPR019734">
    <property type="entry name" value="TPR_rpt"/>
</dbReference>
<evidence type="ECO:0000256" key="3">
    <source>
        <dbReference type="ARBA" id="ARBA00013194"/>
    </source>
</evidence>
<comment type="subcellular location">
    <subcellularLocation>
        <location evidence="2">Cytoplasm</location>
    </subcellularLocation>
</comment>
<dbReference type="EC" id="5.2.1.8" evidence="3"/>
<gene>
    <name evidence="12" type="ORF">BSTOLATCC_MIC34713</name>
</gene>
<dbReference type="Pfam" id="PF07719">
    <property type="entry name" value="TPR_2"/>
    <property type="match status" value="2"/>
</dbReference>
<keyword evidence="7 10" id="KW-0802">TPR repeat</keyword>
<feature type="compositionally biased region" description="Basic and acidic residues" evidence="11">
    <location>
        <begin position="231"/>
        <end position="246"/>
    </location>
</feature>
<keyword evidence="9" id="KW-0413">Isomerase</keyword>
<keyword evidence="4" id="KW-0963">Cytoplasm</keyword>
<evidence type="ECO:0000256" key="2">
    <source>
        <dbReference type="ARBA" id="ARBA00004496"/>
    </source>
</evidence>
<dbReference type="InterPro" id="IPR050754">
    <property type="entry name" value="FKBP4/5/8-like"/>
</dbReference>
<reference evidence="12" key="1">
    <citation type="submission" date="2021-09" db="EMBL/GenBank/DDBJ databases">
        <authorList>
            <consortium name="AG Swart"/>
            <person name="Singh M."/>
            <person name="Singh A."/>
            <person name="Seah K."/>
            <person name="Emmerich C."/>
        </authorList>
    </citation>
    <scope>NUCLEOTIDE SEQUENCE</scope>
    <source>
        <strain evidence="12">ATCC30299</strain>
    </source>
</reference>
<evidence type="ECO:0000256" key="8">
    <source>
        <dbReference type="ARBA" id="ARBA00023110"/>
    </source>
</evidence>
<evidence type="ECO:0000256" key="11">
    <source>
        <dbReference type="SAM" id="MobiDB-lite"/>
    </source>
</evidence>
<comment type="caution">
    <text evidence="12">The sequence shown here is derived from an EMBL/GenBank/DDBJ whole genome shotgun (WGS) entry which is preliminary data.</text>
</comment>
<feature type="compositionally biased region" description="Pro residues" evidence="11">
    <location>
        <begin position="81"/>
        <end position="90"/>
    </location>
</feature>
<dbReference type="InterPro" id="IPR011990">
    <property type="entry name" value="TPR-like_helical_dom_sf"/>
</dbReference>
<accession>A0AAU9JD48</accession>
<dbReference type="AlphaFoldDB" id="A0AAU9JD48"/>
<evidence type="ECO:0000256" key="9">
    <source>
        <dbReference type="ARBA" id="ARBA00023235"/>
    </source>
</evidence>
<dbReference type="SUPFAM" id="SSF48452">
    <property type="entry name" value="TPR-like"/>
    <property type="match status" value="1"/>
</dbReference>
<feature type="region of interest" description="Disordered" evidence="11">
    <location>
        <begin position="71"/>
        <end position="92"/>
    </location>
</feature>
<dbReference type="Proteomes" id="UP001162131">
    <property type="component" value="Unassembled WGS sequence"/>
</dbReference>
<evidence type="ECO:0000256" key="4">
    <source>
        <dbReference type="ARBA" id="ARBA00022490"/>
    </source>
</evidence>
<dbReference type="InterPro" id="IPR013105">
    <property type="entry name" value="TPR_2"/>
</dbReference>
<dbReference type="PROSITE" id="PS50293">
    <property type="entry name" value="TPR_REGION"/>
    <property type="match status" value="1"/>
</dbReference>
<organism evidence="12 13">
    <name type="scientific">Blepharisma stoltei</name>
    <dbReference type="NCBI Taxonomy" id="1481888"/>
    <lineage>
        <taxon>Eukaryota</taxon>
        <taxon>Sar</taxon>
        <taxon>Alveolata</taxon>
        <taxon>Ciliophora</taxon>
        <taxon>Postciliodesmatophora</taxon>
        <taxon>Heterotrichea</taxon>
        <taxon>Heterotrichida</taxon>
        <taxon>Blepharismidae</taxon>
        <taxon>Blepharisma</taxon>
    </lineage>
</organism>
<keyword evidence="8" id="KW-0697">Rotamase</keyword>
<evidence type="ECO:0000313" key="13">
    <source>
        <dbReference type="Proteomes" id="UP001162131"/>
    </source>
</evidence>
<dbReference type="EMBL" id="CAJZBQ010000035">
    <property type="protein sequence ID" value="CAG9323673.1"/>
    <property type="molecule type" value="Genomic_DNA"/>
</dbReference>
<sequence length="499" mass="56024">MFNPAQFEAYKNMMNGSNMKQSADMMSKMTDDQLRQYLSMAGMGNMDPSFFRTAAASMSKMDESTLENMKNNVPAGRFPQQSPPPQPEPPTATVVEATEIKNQGNTYFNQGKYKEAIDRYEEALRKLQKEPLSESAKTLEISCRMNLANCLAKFEDYDQIIEQCKKVLIFGGNAKAYYRYGQALMKKGELKEAKTKLEEAKKLSPSDENITKLLEEVRAASLEASPKKNSPKIEEIDEPVKKEDPKPTGQLSNKEKNRGIELNEKLLQEETKNPPKEEKVPQKEEKAPQKKIIIEEQTEEPPKQPAPAINTPIVPPGNMNSEMMNKGMETLKNMSPEDLERMTSSIKNMDPKFMESMMKSQGLNVSSEQIQNMTKMMSPETIKMMSQMMGSGGFPTAAPQQPGSAAAEANPGMPQINANMVQTMLNNPEMKNMMGQMLGTQFGRSPAEMETVIDCVSKCMNFVMKFVNAYRFCMGGNRKYISSAALVGLFSYWMGWINI</sequence>
<proteinExistence type="predicted"/>
<dbReference type="SMART" id="SM00028">
    <property type="entry name" value="TPR"/>
    <property type="match status" value="2"/>
</dbReference>
<evidence type="ECO:0000313" key="12">
    <source>
        <dbReference type="EMBL" id="CAG9323673.1"/>
    </source>
</evidence>
<feature type="region of interest" description="Disordered" evidence="11">
    <location>
        <begin position="221"/>
        <end position="317"/>
    </location>
</feature>
<evidence type="ECO:0000256" key="5">
    <source>
        <dbReference type="ARBA" id="ARBA00022553"/>
    </source>
</evidence>
<name>A0AAU9JD48_9CILI</name>
<keyword evidence="5" id="KW-0597">Phosphoprotein</keyword>
<evidence type="ECO:0000256" key="10">
    <source>
        <dbReference type="PROSITE-ProRule" id="PRU00339"/>
    </source>
</evidence>
<dbReference type="GO" id="GO:0003755">
    <property type="term" value="F:peptidyl-prolyl cis-trans isomerase activity"/>
    <property type="evidence" value="ECO:0007669"/>
    <property type="project" value="UniProtKB-EC"/>
</dbReference>
<keyword evidence="13" id="KW-1185">Reference proteome</keyword>
<protein>
    <recommendedName>
        <fullName evidence="3">peptidylprolyl isomerase</fullName>
        <ecNumber evidence="3">5.2.1.8</ecNumber>
    </recommendedName>
</protein>